<dbReference type="Pfam" id="PF13384">
    <property type="entry name" value="HTH_23"/>
    <property type="match status" value="1"/>
</dbReference>
<dbReference type="AlphaFoldDB" id="A0A6S6LXZ4"/>
<dbReference type="EMBL" id="AP023213">
    <property type="protein sequence ID" value="BCG46947.1"/>
    <property type="molecule type" value="Genomic_DNA"/>
</dbReference>
<dbReference type="Gene3D" id="1.10.10.60">
    <property type="entry name" value="Homeodomain-like"/>
    <property type="match status" value="1"/>
</dbReference>
<dbReference type="PANTHER" id="PTHR32071:SF113">
    <property type="entry name" value="ALGINATE BIOSYNTHESIS TRANSCRIPTIONAL REGULATORY PROTEIN ALGB"/>
    <property type="match status" value="1"/>
</dbReference>
<dbReference type="GO" id="GO:0043565">
    <property type="term" value="F:sequence-specific DNA binding"/>
    <property type="evidence" value="ECO:0007669"/>
    <property type="project" value="InterPro"/>
</dbReference>
<evidence type="ECO:0000313" key="7">
    <source>
        <dbReference type="EMBL" id="BCG46947.1"/>
    </source>
</evidence>
<dbReference type="PROSITE" id="PS00688">
    <property type="entry name" value="SIGMA54_INTERACT_3"/>
    <property type="match status" value="1"/>
</dbReference>
<dbReference type="SUPFAM" id="SSF52540">
    <property type="entry name" value="P-loop containing nucleoside triphosphate hydrolases"/>
    <property type="match status" value="1"/>
</dbReference>
<proteinExistence type="predicted"/>
<dbReference type="InterPro" id="IPR009057">
    <property type="entry name" value="Homeodomain-like_sf"/>
</dbReference>
<dbReference type="InterPro" id="IPR025944">
    <property type="entry name" value="Sigma_54_int_dom_CS"/>
</dbReference>
<dbReference type="RefSeq" id="WP_185245043.1">
    <property type="nucleotide sequence ID" value="NZ_AP023213.1"/>
</dbReference>
<dbReference type="InterPro" id="IPR027417">
    <property type="entry name" value="P-loop_NTPase"/>
</dbReference>
<evidence type="ECO:0000259" key="6">
    <source>
        <dbReference type="PROSITE" id="PS50045"/>
    </source>
</evidence>
<dbReference type="FunFam" id="3.40.50.300:FF:000006">
    <property type="entry name" value="DNA-binding transcriptional regulator NtrC"/>
    <property type="match status" value="1"/>
</dbReference>
<dbReference type="KEGG" id="gbn:GEOBRER4_16970"/>
<organism evidence="7 8">
    <name type="scientific">Citrifermentans bremense</name>
    <dbReference type="NCBI Taxonomy" id="60035"/>
    <lineage>
        <taxon>Bacteria</taxon>
        <taxon>Pseudomonadati</taxon>
        <taxon>Thermodesulfobacteriota</taxon>
        <taxon>Desulfuromonadia</taxon>
        <taxon>Geobacterales</taxon>
        <taxon>Geobacteraceae</taxon>
        <taxon>Citrifermentans</taxon>
    </lineage>
</organism>
<dbReference type="InterPro" id="IPR003593">
    <property type="entry name" value="AAA+_ATPase"/>
</dbReference>
<dbReference type="Pfam" id="PF00158">
    <property type="entry name" value="Sigma54_activat"/>
    <property type="match status" value="1"/>
</dbReference>
<dbReference type="PANTHER" id="PTHR32071">
    <property type="entry name" value="TRANSCRIPTIONAL REGULATORY PROTEIN"/>
    <property type="match status" value="1"/>
</dbReference>
<reference evidence="7 8" key="1">
    <citation type="submission" date="2020-06" db="EMBL/GenBank/DDBJ databases">
        <title>Interaction of electrochemicaly active bacteria, Geobacter bremensis R4 on different carbon anode.</title>
        <authorList>
            <person name="Meng L."/>
            <person name="Yoshida N."/>
        </authorList>
    </citation>
    <scope>NUCLEOTIDE SEQUENCE [LARGE SCALE GENOMIC DNA]</scope>
    <source>
        <strain evidence="7 8">R4</strain>
    </source>
</reference>
<dbReference type="Gene3D" id="3.40.50.300">
    <property type="entry name" value="P-loop containing nucleotide triphosphate hydrolases"/>
    <property type="match status" value="1"/>
</dbReference>
<evidence type="ECO:0000256" key="2">
    <source>
        <dbReference type="ARBA" id="ARBA00022840"/>
    </source>
</evidence>
<name>A0A6S6LXZ4_9BACT</name>
<dbReference type="Proteomes" id="UP000515472">
    <property type="component" value="Chromosome"/>
</dbReference>
<keyword evidence="3" id="KW-0805">Transcription regulation</keyword>
<keyword evidence="8" id="KW-1185">Reference proteome</keyword>
<dbReference type="Gene3D" id="1.10.8.60">
    <property type="match status" value="1"/>
</dbReference>
<dbReference type="InterPro" id="IPR002078">
    <property type="entry name" value="Sigma_54_int"/>
</dbReference>
<dbReference type="InterPro" id="IPR025943">
    <property type="entry name" value="Sigma_54_int_dom_ATP-bd_2"/>
</dbReference>
<evidence type="ECO:0000256" key="5">
    <source>
        <dbReference type="ARBA" id="ARBA00023163"/>
    </source>
</evidence>
<evidence type="ECO:0000313" key="8">
    <source>
        <dbReference type="Proteomes" id="UP000515472"/>
    </source>
</evidence>
<evidence type="ECO:0000256" key="3">
    <source>
        <dbReference type="ARBA" id="ARBA00023015"/>
    </source>
</evidence>
<keyword evidence="2" id="KW-0067">ATP-binding</keyword>
<evidence type="ECO:0000256" key="4">
    <source>
        <dbReference type="ARBA" id="ARBA00023125"/>
    </source>
</evidence>
<dbReference type="PROSITE" id="PS00676">
    <property type="entry name" value="SIGMA54_INTERACT_2"/>
    <property type="match status" value="1"/>
</dbReference>
<dbReference type="GO" id="GO:0005524">
    <property type="term" value="F:ATP binding"/>
    <property type="evidence" value="ECO:0007669"/>
    <property type="project" value="UniProtKB-KW"/>
</dbReference>
<dbReference type="PROSITE" id="PS50045">
    <property type="entry name" value="SIGMA54_INTERACT_4"/>
    <property type="match status" value="1"/>
</dbReference>
<keyword evidence="5" id="KW-0804">Transcription</keyword>
<accession>A0A6S6LXZ4</accession>
<feature type="domain" description="Sigma-54 factor interaction" evidence="6">
    <location>
        <begin position="182"/>
        <end position="411"/>
    </location>
</feature>
<gene>
    <name evidence="7" type="ORF">GEOBRER4_n1766</name>
</gene>
<dbReference type="CDD" id="cd00009">
    <property type="entry name" value="AAA"/>
    <property type="match status" value="1"/>
</dbReference>
<evidence type="ECO:0000256" key="1">
    <source>
        <dbReference type="ARBA" id="ARBA00022741"/>
    </source>
</evidence>
<keyword evidence="1" id="KW-0547">Nucleotide-binding</keyword>
<dbReference type="SMART" id="SM00382">
    <property type="entry name" value="AAA"/>
    <property type="match status" value="1"/>
</dbReference>
<dbReference type="GO" id="GO:0006355">
    <property type="term" value="P:regulation of DNA-templated transcription"/>
    <property type="evidence" value="ECO:0007669"/>
    <property type="project" value="InterPro"/>
</dbReference>
<keyword evidence="4" id="KW-0238">DNA-binding</keyword>
<dbReference type="SUPFAM" id="SSF46689">
    <property type="entry name" value="Homeodomain-like"/>
    <property type="match status" value="1"/>
</dbReference>
<dbReference type="InterPro" id="IPR002197">
    <property type="entry name" value="HTH_Fis"/>
</dbReference>
<dbReference type="PRINTS" id="PR01590">
    <property type="entry name" value="HTHFIS"/>
</dbReference>
<sequence length="497" mass="54906">MRIDIRVKTRLSGRAVYFSGKRRMEETVVVNELSLSSAMVSGLGSVDKETCTLNINLSPNSRVELPAQLLRSTHKNTVFRLYFPEKQALDAIWAFLRRQAPDNGSCPYCGMALQSDCSLCGTCRSPLDIMDSDYLERHLQSTFLTRLESRLPRCDSGLLLRLLSTVDQSIVGAPPALVDDEFVGTAPALREVFAMIRKAASTDMSILVLGESGTGKELTAQAIHERSQRRDQPMVVVNCAAIPGQLLESELFGYEKGAFTGAYARKAGRFELADGGTIFLDEIGELPPLLQAKLLRFLEDHTVERVGGKHGVHVDVRIIAATNCNLAAMVEQGTFRRDLYYRLNTISITLPPLRERGGDILVLAKFFLQRFGAQEQSELHGFSPAALAAISAYDWPGNVRELINKVRRALVMATGKFIEPEDLELARVAPFARHKQSSALSCSREQILDLLEQNGYCVTRAARALGVSRPTFYASMRRHGIDPSRANSVPYLPLSAS</sequence>
<dbReference type="InterPro" id="IPR058031">
    <property type="entry name" value="AAA_lid_NorR"/>
</dbReference>
<protein>
    <submittedName>
        <fullName evidence="7">Response regulatory protein</fullName>
    </submittedName>
</protein>
<dbReference type="Pfam" id="PF25601">
    <property type="entry name" value="AAA_lid_14"/>
    <property type="match status" value="1"/>
</dbReference>